<protein>
    <submittedName>
        <fullName evidence="1">Nodulation protein NolB</fullName>
    </submittedName>
</protein>
<dbReference type="Pfam" id="PF17398">
    <property type="entry name" value="NolB"/>
    <property type="match status" value="1"/>
</dbReference>
<dbReference type="InterPro" id="IPR016775">
    <property type="entry name" value="Nodulation_NolB"/>
</dbReference>
<gene>
    <name evidence="1" type="primary">nolB</name>
    <name evidence="1" type="ORF">MPLDJ20_20108</name>
</gene>
<name>A0A090EUN8_MESPL</name>
<organism evidence="1 2">
    <name type="scientific">Mesorhizobium plurifarium</name>
    <dbReference type="NCBI Taxonomy" id="69974"/>
    <lineage>
        <taxon>Bacteria</taxon>
        <taxon>Pseudomonadati</taxon>
        <taxon>Pseudomonadota</taxon>
        <taxon>Alphaproteobacteria</taxon>
        <taxon>Hyphomicrobiales</taxon>
        <taxon>Phyllobacteriaceae</taxon>
        <taxon>Mesorhizobium</taxon>
    </lineage>
</organism>
<evidence type="ECO:0000313" key="1">
    <source>
        <dbReference type="EMBL" id="CDX35231.1"/>
    </source>
</evidence>
<dbReference type="Proteomes" id="UP000046373">
    <property type="component" value="Unassembled WGS sequence"/>
</dbReference>
<sequence>MTLGGQFVSLSSVRLPRTAARQRVMNDQIITPQTEQLSLCMTIGVTSISANFADNLSRVGERSACGSQAQFECALVEAVASIKNDGPSATAGAGPVAPVLQVPRATSETSPLGDRVLQTLSSLYRDNAVTPATPDQEVPVVKDVLLGPAEQSPSQAGSGMRMSGAPPGRENYEAMIASLREVYSAVTEVSLVTKSISGATSSVNTLIKQG</sequence>
<proteinExistence type="predicted"/>
<accession>A0A090EUN8</accession>
<reference evidence="1 2" key="1">
    <citation type="submission" date="2014-08" db="EMBL/GenBank/DDBJ databases">
        <authorList>
            <person name="Moulin Lionel"/>
        </authorList>
    </citation>
    <scope>NUCLEOTIDE SEQUENCE [LARGE SCALE GENOMIC DNA]</scope>
</reference>
<evidence type="ECO:0000313" key="2">
    <source>
        <dbReference type="Proteomes" id="UP000046373"/>
    </source>
</evidence>
<dbReference type="EMBL" id="CCNB01000012">
    <property type="protein sequence ID" value="CDX35231.1"/>
    <property type="molecule type" value="Genomic_DNA"/>
</dbReference>
<dbReference type="AlphaFoldDB" id="A0A090EUN8"/>